<dbReference type="Pfam" id="PF25963">
    <property type="entry name" value="Beta-barrel_AAEA"/>
    <property type="match status" value="1"/>
</dbReference>
<dbReference type="InterPro" id="IPR050739">
    <property type="entry name" value="MFP"/>
</dbReference>
<dbReference type="PANTHER" id="PTHR30386">
    <property type="entry name" value="MEMBRANE FUSION SUBUNIT OF EMRAB-TOLC MULTIDRUG EFFLUX PUMP"/>
    <property type="match status" value="1"/>
</dbReference>
<dbReference type="AlphaFoldDB" id="A0A6P1W1Z5"/>
<evidence type="ECO:0000256" key="1">
    <source>
        <dbReference type="ARBA" id="ARBA00004167"/>
    </source>
</evidence>
<dbReference type="RefSeq" id="WP_162389309.1">
    <property type="nucleotide sequence ID" value="NZ_CP045997.1"/>
</dbReference>
<feature type="region of interest" description="Disordered" evidence="6">
    <location>
        <begin position="140"/>
        <end position="183"/>
    </location>
</feature>
<evidence type="ECO:0000256" key="7">
    <source>
        <dbReference type="SAM" id="Phobius"/>
    </source>
</evidence>
<evidence type="ECO:0000259" key="9">
    <source>
        <dbReference type="Pfam" id="PF25963"/>
    </source>
</evidence>
<feature type="transmembrane region" description="Helical" evidence="7">
    <location>
        <begin position="22"/>
        <end position="40"/>
    </location>
</feature>
<gene>
    <name evidence="10" type="ORF">GJR95_29570</name>
</gene>
<feature type="domain" description="p-hydroxybenzoic acid efflux pump subunit AaeA-like beta-barrel" evidence="9">
    <location>
        <begin position="275"/>
        <end position="364"/>
    </location>
</feature>
<evidence type="ECO:0000256" key="5">
    <source>
        <dbReference type="SAM" id="Coils"/>
    </source>
</evidence>
<name>A0A6P1W1Z5_9BACT</name>
<evidence type="ECO:0000256" key="4">
    <source>
        <dbReference type="ARBA" id="ARBA00023136"/>
    </source>
</evidence>
<evidence type="ECO:0000313" key="10">
    <source>
        <dbReference type="EMBL" id="QHV98904.1"/>
    </source>
</evidence>
<dbReference type="Pfam" id="PF25917">
    <property type="entry name" value="BSH_RND"/>
    <property type="match status" value="1"/>
</dbReference>
<dbReference type="Gene3D" id="2.40.30.170">
    <property type="match status" value="1"/>
</dbReference>
<dbReference type="PANTHER" id="PTHR30386:SF26">
    <property type="entry name" value="TRANSPORT PROTEIN COMB"/>
    <property type="match status" value="1"/>
</dbReference>
<feature type="domain" description="Multidrug resistance protein MdtA-like barrel-sandwich hybrid" evidence="8">
    <location>
        <begin position="61"/>
        <end position="271"/>
    </location>
</feature>
<organism evidence="10 11">
    <name type="scientific">Spirosoma endbachense</name>
    <dbReference type="NCBI Taxonomy" id="2666025"/>
    <lineage>
        <taxon>Bacteria</taxon>
        <taxon>Pseudomonadati</taxon>
        <taxon>Bacteroidota</taxon>
        <taxon>Cytophagia</taxon>
        <taxon>Cytophagales</taxon>
        <taxon>Cytophagaceae</taxon>
        <taxon>Spirosoma</taxon>
    </lineage>
</organism>
<dbReference type="GO" id="GO:0055085">
    <property type="term" value="P:transmembrane transport"/>
    <property type="evidence" value="ECO:0007669"/>
    <property type="project" value="InterPro"/>
</dbReference>
<keyword evidence="2 7" id="KW-0812">Transmembrane</keyword>
<protein>
    <submittedName>
        <fullName evidence="10">HlyD family efflux transporter periplasmic adaptor subunit</fullName>
    </submittedName>
</protein>
<feature type="coiled-coil region" evidence="5">
    <location>
        <begin position="112"/>
        <end position="139"/>
    </location>
</feature>
<dbReference type="InterPro" id="IPR058625">
    <property type="entry name" value="MdtA-like_BSH"/>
</dbReference>
<sequence length="372" mass="40613">MATTMATEEETTTEEKSAVKTYLPRIIIALILLVGGYFGYKAYVHSKEYETTDNAQIEGNSAPVLARVAGYVQAVNVEDYANVKQGQSLVTIDPQEYDVALAQADADYQQSLADLATARADLQNALANARNVVQNARVAQSNAQVQASRRDKAQQDLNRDQNLYKEQSLTRKQLEDSQNNVEVQSRQYTANVEQISLAKTSEGVAQAGIAKAQANIQKIQAVLKVKQAAIDNAKLKVGYAHLAAPISGKIGRKNVVVGQYVQPGQTLFTIVADSTFWVVANFKETQLEKMKLGQAVDIKLDAYPDLDVKGRISSLSEATGARFALLPPDNASGNFVKITQRVPVKIEILNPEKYKNELRAGLSVDAEVRVAN</sequence>
<dbReference type="SUPFAM" id="SSF111369">
    <property type="entry name" value="HlyD-like secretion proteins"/>
    <property type="match status" value="2"/>
</dbReference>
<proteinExistence type="predicted"/>
<dbReference type="PRINTS" id="PR01490">
    <property type="entry name" value="RTXTOXIND"/>
</dbReference>
<keyword evidence="11" id="KW-1185">Reference proteome</keyword>
<dbReference type="InterPro" id="IPR058634">
    <property type="entry name" value="AaeA-lik-b-barrel"/>
</dbReference>
<keyword evidence="5" id="KW-0175">Coiled coil</keyword>
<dbReference type="KEGG" id="senf:GJR95_29570"/>
<dbReference type="EMBL" id="CP045997">
    <property type="protein sequence ID" value="QHV98904.1"/>
    <property type="molecule type" value="Genomic_DNA"/>
</dbReference>
<evidence type="ECO:0000259" key="8">
    <source>
        <dbReference type="Pfam" id="PF25917"/>
    </source>
</evidence>
<evidence type="ECO:0000313" key="11">
    <source>
        <dbReference type="Proteomes" id="UP000464577"/>
    </source>
</evidence>
<evidence type="ECO:0000256" key="3">
    <source>
        <dbReference type="ARBA" id="ARBA00022989"/>
    </source>
</evidence>
<keyword evidence="4 7" id="KW-0472">Membrane</keyword>
<evidence type="ECO:0000256" key="2">
    <source>
        <dbReference type="ARBA" id="ARBA00022692"/>
    </source>
</evidence>
<feature type="compositionally biased region" description="Basic and acidic residues" evidence="6">
    <location>
        <begin position="148"/>
        <end position="175"/>
    </location>
</feature>
<dbReference type="Gene3D" id="2.40.50.100">
    <property type="match status" value="1"/>
</dbReference>
<accession>A0A6P1W1Z5</accession>
<comment type="subcellular location">
    <subcellularLocation>
        <location evidence="1">Membrane</location>
        <topology evidence="1">Single-pass membrane protein</topology>
    </subcellularLocation>
</comment>
<evidence type="ECO:0000256" key="6">
    <source>
        <dbReference type="SAM" id="MobiDB-lite"/>
    </source>
</evidence>
<reference evidence="10 11" key="1">
    <citation type="submission" date="2019-11" db="EMBL/GenBank/DDBJ databases">
        <title>Spirosoma endbachense sp. nov., isolated from a natural salt meadow.</title>
        <authorList>
            <person name="Rojas J."/>
            <person name="Ambika Manirajan B."/>
            <person name="Ratering S."/>
            <person name="Suarez C."/>
            <person name="Geissler-Plaum R."/>
            <person name="Schnell S."/>
        </authorList>
    </citation>
    <scope>NUCLEOTIDE SEQUENCE [LARGE SCALE GENOMIC DNA]</scope>
    <source>
        <strain evidence="10 11">I-24</strain>
    </source>
</reference>
<keyword evidence="3 7" id="KW-1133">Transmembrane helix</keyword>
<dbReference type="GO" id="GO:0016020">
    <property type="term" value="C:membrane"/>
    <property type="evidence" value="ECO:0007669"/>
    <property type="project" value="UniProtKB-SubCell"/>
</dbReference>
<dbReference type="Proteomes" id="UP000464577">
    <property type="component" value="Chromosome"/>
</dbReference>
<dbReference type="Gene3D" id="1.10.287.470">
    <property type="entry name" value="Helix hairpin bin"/>
    <property type="match status" value="1"/>
</dbReference>